<dbReference type="EMBL" id="JAXCGZ010010520">
    <property type="protein sequence ID" value="KAK7075506.1"/>
    <property type="molecule type" value="Genomic_DNA"/>
</dbReference>
<comment type="caution">
    <text evidence="1">The sequence shown here is derived from an EMBL/GenBank/DDBJ whole genome shotgun (WGS) entry which is preliminary data.</text>
</comment>
<reference evidence="1 2" key="1">
    <citation type="submission" date="2023-11" db="EMBL/GenBank/DDBJ databases">
        <title>Halocaridina rubra genome assembly.</title>
        <authorList>
            <person name="Smith C."/>
        </authorList>
    </citation>
    <scope>NUCLEOTIDE SEQUENCE [LARGE SCALE GENOMIC DNA]</scope>
    <source>
        <strain evidence="1">EP-1</strain>
        <tissue evidence="1">Whole</tissue>
    </source>
</reference>
<sequence>MVSERCWNTDREDHTTEPPIPRQQVARMEPECLWMPAWLSQCTRAPVYGDACANTLPEANSGFTEHWARADPLS</sequence>
<proteinExistence type="predicted"/>
<dbReference type="Proteomes" id="UP001381693">
    <property type="component" value="Unassembled WGS sequence"/>
</dbReference>
<dbReference type="AlphaFoldDB" id="A0AAN8X3H7"/>
<name>A0AAN8X3H7_HALRR</name>
<organism evidence="1 2">
    <name type="scientific">Halocaridina rubra</name>
    <name type="common">Hawaiian red shrimp</name>
    <dbReference type="NCBI Taxonomy" id="373956"/>
    <lineage>
        <taxon>Eukaryota</taxon>
        <taxon>Metazoa</taxon>
        <taxon>Ecdysozoa</taxon>
        <taxon>Arthropoda</taxon>
        <taxon>Crustacea</taxon>
        <taxon>Multicrustacea</taxon>
        <taxon>Malacostraca</taxon>
        <taxon>Eumalacostraca</taxon>
        <taxon>Eucarida</taxon>
        <taxon>Decapoda</taxon>
        <taxon>Pleocyemata</taxon>
        <taxon>Caridea</taxon>
        <taxon>Atyoidea</taxon>
        <taxon>Atyidae</taxon>
        <taxon>Halocaridina</taxon>
    </lineage>
</organism>
<evidence type="ECO:0000313" key="1">
    <source>
        <dbReference type="EMBL" id="KAK7075506.1"/>
    </source>
</evidence>
<accession>A0AAN8X3H7</accession>
<keyword evidence="2" id="KW-1185">Reference proteome</keyword>
<gene>
    <name evidence="1" type="ORF">SK128_027435</name>
</gene>
<evidence type="ECO:0000313" key="2">
    <source>
        <dbReference type="Proteomes" id="UP001381693"/>
    </source>
</evidence>
<protein>
    <submittedName>
        <fullName evidence="1">Uncharacterized protein</fullName>
    </submittedName>
</protein>